<reference evidence="2" key="1">
    <citation type="submission" date="2022-03" db="EMBL/GenBank/DDBJ databases">
        <authorList>
            <person name="Alioto T."/>
            <person name="Alioto T."/>
            <person name="Gomez Garrido J."/>
        </authorList>
    </citation>
    <scope>NUCLEOTIDE SEQUENCE</scope>
</reference>
<feature type="compositionally biased region" description="Polar residues" evidence="1">
    <location>
        <begin position="19"/>
        <end position="33"/>
    </location>
</feature>
<protein>
    <submittedName>
        <fullName evidence="2">Uncharacterized protein</fullName>
    </submittedName>
</protein>
<proteinExistence type="predicted"/>
<evidence type="ECO:0000256" key="1">
    <source>
        <dbReference type="SAM" id="MobiDB-lite"/>
    </source>
</evidence>
<keyword evidence="3" id="KW-1185">Reference proteome</keyword>
<name>A0AAD1WWA0_PELCU</name>
<evidence type="ECO:0000313" key="3">
    <source>
        <dbReference type="Proteomes" id="UP001295444"/>
    </source>
</evidence>
<dbReference type="AlphaFoldDB" id="A0AAD1WWA0"/>
<feature type="region of interest" description="Disordered" evidence="1">
    <location>
        <begin position="19"/>
        <end position="62"/>
    </location>
</feature>
<organism evidence="2 3">
    <name type="scientific">Pelobates cultripes</name>
    <name type="common">Western spadefoot toad</name>
    <dbReference type="NCBI Taxonomy" id="61616"/>
    <lineage>
        <taxon>Eukaryota</taxon>
        <taxon>Metazoa</taxon>
        <taxon>Chordata</taxon>
        <taxon>Craniata</taxon>
        <taxon>Vertebrata</taxon>
        <taxon>Euteleostomi</taxon>
        <taxon>Amphibia</taxon>
        <taxon>Batrachia</taxon>
        <taxon>Anura</taxon>
        <taxon>Pelobatoidea</taxon>
        <taxon>Pelobatidae</taxon>
        <taxon>Pelobates</taxon>
    </lineage>
</organism>
<dbReference type="EMBL" id="OW240923">
    <property type="protein sequence ID" value="CAH2326090.1"/>
    <property type="molecule type" value="Genomic_DNA"/>
</dbReference>
<gene>
    <name evidence="2" type="ORF">PECUL_23A053125</name>
</gene>
<feature type="region of interest" description="Disordered" evidence="1">
    <location>
        <begin position="103"/>
        <end position="126"/>
    </location>
</feature>
<dbReference type="Proteomes" id="UP001295444">
    <property type="component" value="Chromosome 12"/>
</dbReference>
<evidence type="ECO:0000313" key="2">
    <source>
        <dbReference type="EMBL" id="CAH2326090.1"/>
    </source>
</evidence>
<accession>A0AAD1WWA0</accession>
<sequence length="126" mass="13389">MKGRKSLKPVPAATALRHSISQMLSSTPCSQGTLPHRPETTPSMVGDKGPTDEARAAPGAETPVAKEDIHDLLAHFQDMFFAEINLVKTELQAVTECLRASEKDTADLRQGMTTQGESSGIGCAPS</sequence>